<sequence>NWKKALGLNSGLKQHASSESHLQATTNYQEYLLRFNTKTSVIAVLDTGRSQQIKRNRDRIAKIASAILLCARQMIALRSHYENETSNNRGNLLEILSWSSETDPIIKSIMESSNNATYLSHQIQNELLEIMANQIRRKIAEQ</sequence>
<dbReference type="PANTHER" id="PTHR45749">
    <property type="match status" value="1"/>
</dbReference>
<feature type="non-terminal residue" evidence="1">
    <location>
        <position position="142"/>
    </location>
</feature>
<evidence type="ECO:0000313" key="1">
    <source>
        <dbReference type="EMBL" id="CAF5142130.1"/>
    </source>
</evidence>
<proteinExistence type="predicted"/>
<dbReference type="EMBL" id="CAJOBH010252627">
    <property type="protein sequence ID" value="CAF5142130.1"/>
    <property type="molecule type" value="Genomic_DNA"/>
</dbReference>
<feature type="non-terminal residue" evidence="1">
    <location>
        <position position="1"/>
    </location>
</feature>
<dbReference type="AlphaFoldDB" id="A0A8S3FT38"/>
<comment type="caution">
    <text evidence="1">The sequence shown here is derived from an EMBL/GenBank/DDBJ whole genome shotgun (WGS) entry which is preliminary data.</text>
</comment>
<reference evidence="1" key="1">
    <citation type="submission" date="2021-02" db="EMBL/GenBank/DDBJ databases">
        <authorList>
            <person name="Nowell W R."/>
        </authorList>
    </citation>
    <scope>NUCLEOTIDE SEQUENCE</scope>
</reference>
<organism evidence="1 2">
    <name type="scientific">Rotaria magnacalcarata</name>
    <dbReference type="NCBI Taxonomy" id="392030"/>
    <lineage>
        <taxon>Eukaryota</taxon>
        <taxon>Metazoa</taxon>
        <taxon>Spiralia</taxon>
        <taxon>Gnathifera</taxon>
        <taxon>Rotifera</taxon>
        <taxon>Eurotatoria</taxon>
        <taxon>Bdelloidea</taxon>
        <taxon>Philodinida</taxon>
        <taxon>Philodinidae</taxon>
        <taxon>Rotaria</taxon>
    </lineage>
</organism>
<name>A0A8S3FT38_9BILA</name>
<gene>
    <name evidence="1" type="ORF">BYL167_LOCUS70381</name>
</gene>
<dbReference type="PANTHER" id="PTHR45749:SF37">
    <property type="entry name" value="OS05G0311600 PROTEIN"/>
    <property type="match status" value="1"/>
</dbReference>
<dbReference type="Proteomes" id="UP000681967">
    <property type="component" value="Unassembled WGS sequence"/>
</dbReference>
<evidence type="ECO:0000313" key="2">
    <source>
        <dbReference type="Proteomes" id="UP000681967"/>
    </source>
</evidence>
<protein>
    <submittedName>
        <fullName evidence="1">Uncharacterized protein</fullName>
    </submittedName>
</protein>
<accession>A0A8S3FT38</accession>